<reference evidence="1 2" key="1">
    <citation type="submission" date="2024-02" db="EMBL/GenBank/DDBJ databases">
        <title>Genome and pathogenicity analysis of Helicobacter mastomyrinus isolated from mice.</title>
        <authorList>
            <person name="Zhu L."/>
        </authorList>
    </citation>
    <scope>NUCLEOTIDE SEQUENCE [LARGE SCALE GENOMIC DNA]</scope>
    <source>
        <strain evidence="1 2">Hm-17</strain>
    </source>
</reference>
<dbReference type="RefSeq" id="WP_300449106.1">
    <property type="nucleotide sequence ID" value="NZ_CP145316.1"/>
</dbReference>
<keyword evidence="2" id="KW-1185">Reference proteome</keyword>
<evidence type="ECO:0000313" key="1">
    <source>
        <dbReference type="EMBL" id="XAM18412.1"/>
    </source>
</evidence>
<proteinExistence type="predicted"/>
<name>A0ABZ3F5F3_9HELI</name>
<organism evidence="1 2">
    <name type="scientific">Helicobacter mastomyrinus</name>
    <dbReference type="NCBI Taxonomy" id="287948"/>
    <lineage>
        <taxon>Bacteria</taxon>
        <taxon>Pseudomonadati</taxon>
        <taxon>Campylobacterota</taxon>
        <taxon>Epsilonproteobacteria</taxon>
        <taxon>Campylobacterales</taxon>
        <taxon>Helicobacteraceae</taxon>
        <taxon>Helicobacter</taxon>
    </lineage>
</organism>
<gene>
    <name evidence="1" type="ORF">V3I05_01650</name>
</gene>
<sequence>MRFSILTPYRILRRIFAHFQKRVTRTLKPAKWHNLRQTTPLSSVFGFDRGTPIDRIYTNDFLSKNAHYIQGRVCEIAENTYTKEFGTDIEQSEILHFDSSSPQATIIGDLTKHSTLPHNILDCFICTVTLNFIYDYKAAIKGIYLMLKNNEGRGIKESVALVTVAGLVQISQYDYERWGDYWRFTDMGIKKDFEAVFGEGNVEVVSYGNVLSVIAELHGIAAEELKHKELFTYDSRYPVLICIIAKKV</sequence>
<dbReference type="EMBL" id="CP145316">
    <property type="protein sequence ID" value="XAM18412.1"/>
    <property type="molecule type" value="Genomic_DNA"/>
</dbReference>
<evidence type="ECO:0008006" key="3">
    <source>
        <dbReference type="Google" id="ProtNLM"/>
    </source>
</evidence>
<protein>
    <recommendedName>
        <fullName evidence="3">Methyltransferase</fullName>
    </recommendedName>
</protein>
<dbReference type="Proteomes" id="UP001434737">
    <property type="component" value="Chromosome"/>
</dbReference>
<evidence type="ECO:0000313" key="2">
    <source>
        <dbReference type="Proteomes" id="UP001434737"/>
    </source>
</evidence>
<accession>A0ABZ3F5F3</accession>